<dbReference type="GO" id="GO:0016746">
    <property type="term" value="F:acyltransferase activity"/>
    <property type="evidence" value="ECO:0007669"/>
    <property type="project" value="UniProtKB-KW"/>
</dbReference>
<keyword evidence="1" id="KW-0808">Transferase</keyword>
<evidence type="ECO:0000313" key="1">
    <source>
        <dbReference type="EMBL" id="MDR6527672.1"/>
    </source>
</evidence>
<name>A0AAE4C438_9FLAO</name>
<evidence type="ECO:0000313" key="2">
    <source>
        <dbReference type="Proteomes" id="UP001184861"/>
    </source>
</evidence>
<dbReference type="EMBL" id="JAVDQY010000003">
    <property type="protein sequence ID" value="MDR6527672.1"/>
    <property type="molecule type" value="Genomic_DNA"/>
</dbReference>
<comment type="caution">
    <text evidence="1">The sequence shown here is derived from an EMBL/GenBank/DDBJ whole genome shotgun (WGS) entry which is preliminary data.</text>
</comment>
<proteinExistence type="predicted"/>
<sequence length="312" mass="36177">MSNELIKSQIEFRRNELLHYAPTSFFRNNSEKSFEYFVKNDILSKAEGGEGEIYSVDIEGHTYNFFYEFLKWDSEFFKMPTLKLTYILFGETNYAKLLKAISAFKENVVKSNYIFIEIPSEDIFVIQALNESLFRLVETRMTYYLDLNKFTNNRYAVREAQESDIINLKKVSSEMVNPFDRFHADVCLDPVIADSFLGVFAEESVKGFADYVMVPNEEGVPADSFLTAKYYQSWWDNIDLKVSKMVLSAVSSKTNQGWYVKLISEMAYHLREQGAEFALMHPASTNKAVIHSYEKLGCKLGKVSHILTYKLR</sequence>
<reference evidence="1" key="1">
    <citation type="submission" date="2023-07" db="EMBL/GenBank/DDBJ databases">
        <title>Sorghum-associated microbial communities from plants grown in Nebraska, USA.</title>
        <authorList>
            <person name="Schachtman D."/>
        </authorList>
    </citation>
    <scope>NUCLEOTIDE SEQUENCE</scope>
    <source>
        <strain evidence="1">DS2360</strain>
    </source>
</reference>
<dbReference type="EC" id="2.3.1.210" evidence="1"/>
<protein>
    <submittedName>
        <fullName evidence="1">dTDP-4-amino-4,6-dideoxy-D-galactose acyltransferase</fullName>
        <ecNumber evidence="1">2.3.1.210</ecNumber>
    </submittedName>
</protein>
<dbReference type="Proteomes" id="UP001184861">
    <property type="component" value="Unassembled WGS sequence"/>
</dbReference>
<accession>A0AAE4C438</accession>
<dbReference type="Gene3D" id="3.40.630.30">
    <property type="match status" value="1"/>
</dbReference>
<gene>
    <name evidence="1" type="ORF">J2787_003064</name>
</gene>
<dbReference type="RefSeq" id="WP_309947045.1">
    <property type="nucleotide sequence ID" value="NZ_JAVDQY010000003.1"/>
</dbReference>
<keyword evidence="1" id="KW-0012">Acyltransferase</keyword>
<organism evidence="1 2">
    <name type="scientific">Chryseobacterium rhizosphaerae</name>
    <dbReference type="NCBI Taxonomy" id="395937"/>
    <lineage>
        <taxon>Bacteria</taxon>
        <taxon>Pseudomonadati</taxon>
        <taxon>Bacteroidota</taxon>
        <taxon>Flavobacteriia</taxon>
        <taxon>Flavobacteriales</taxon>
        <taxon>Weeksellaceae</taxon>
        <taxon>Chryseobacterium group</taxon>
        <taxon>Chryseobacterium</taxon>
    </lineage>
</organism>
<dbReference type="AlphaFoldDB" id="A0AAE4C438"/>